<dbReference type="SUPFAM" id="SSF47413">
    <property type="entry name" value="lambda repressor-like DNA-binding domains"/>
    <property type="match status" value="1"/>
</dbReference>
<protein>
    <submittedName>
        <fullName evidence="3">Helix-turn-helix domain protein</fullName>
    </submittedName>
</protein>
<evidence type="ECO:0000313" key="3">
    <source>
        <dbReference type="EMBL" id="UNZ01970.1"/>
    </source>
</evidence>
<sequence>MSRKQRLGDFLRDWRAPRDPNQVPGFTAKFGHRDRLGITQAEMAVLTGVTEGWYRRLESGRIERPKTEWLERIVRILDLDEAQRHTLFVYARGQVPPPLYRPTGAVDPSTSALIQVQPWPAYLSDSAWDVLLYNAACEKDWPWMKHGINVMIWALTYPEARLQLINWEEDWAKPMASQLRLAAAEQPENRRLTEVVAEIKERDRVAARLLTDDLTTVTHPDGDRRWLYLPGHGDEEFEVTFRCFAPLSDRTQRLMLVVPSDYPVATEPAASGYAAAASRAMPSTSSNVVDGTSGTPASW</sequence>
<name>A0ABY3YVB4_STRRM</name>
<dbReference type="InterPro" id="IPR001387">
    <property type="entry name" value="Cro/C1-type_HTH"/>
</dbReference>
<dbReference type="Proteomes" id="UP000829494">
    <property type="component" value="Chromosome"/>
</dbReference>
<dbReference type="PANTHER" id="PTHR35010">
    <property type="entry name" value="BLL4672 PROTEIN-RELATED"/>
    <property type="match status" value="1"/>
</dbReference>
<dbReference type="Gene3D" id="1.10.260.40">
    <property type="entry name" value="lambda repressor-like DNA-binding domains"/>
    <property type="match status" value="1"/>
</dbReference>
<dbReference type="RefSeq" id="WP_003981992.1">
    <property type="nucleotide sequence ID" value="NZ_CP043497.1"/>
</dbReference>
<dbReference type="Gene3D" id="3.30.450.180">
    <property type="match status" value="1"/>
</dbReference>
<dbReference type="SMART" id="SM00530">
    <property type="entry name" value="HTH_XRE"/>
    <property type="match status" value="1"/>
</dbReference>
<accession>A0ABY3YVB4</accession>
<keyword evidence="4" id="KW-1185">Reference proteome</keyword>
<dbReference type="CDD" id="cd00093">
    <property type="entry name" value="HTH_XRE"/>
    <property type="match status" value="1"/>
</dbReference>
<dbReference type="EMBL" id="CP094298">
    <property type="protein sequence ID" value="UNZ01970.1"/>
    <property type="molecule type" value="Genomic_DNA"/>
</dbReference>
<proteinExistence type="predicted"/>
<evidence type="ECO:0000259" key="2">
    <source>
        <dbReference type="PROSITE" id="PS50943"/>
    </source>
</evidence>
<dbReference type="PANTHER" id="PTHR35010:SF2">
    <property type="entry name" value="BLL4672 PROTEIN"/>
    <property type="match status" value="1"/>
</dbReference>
<evidence type="ECO:0000313" key="4">
    <source>
        <dbReference type="Proteomes" id="UP000829494"/>
    </source>
</evidence>
<organism evidence="3 4">
    <name type="scientific">Streptomyces rimosus subsp. rimosus</name>
    <dbReference type="NCBI Taxonomy" id="132474"/>
    <lineage>
        <taxon>Bacteria</taxon>
        <taxon>Bacillati</taxon>
        <taxon>Actinomycetota</taxon>
        <taxon>Actinomycetes</taxon>
        <taxon>Kitasatosporales</taxon>
        <taxon>Streptomycetaceae</taxon>
        <taxon>Streptomyces</taxon>
    </lineage>
</organism>
<feature type="domain" description="HTH cro/C1-type" evidence="2">
    <location>
        <begin position="33"/>
        <end position="84"/>
    </location>
</feature>
<gene>
    <name evidence="3" type="ORF">SRIMR7_07440</name>
</gene>
<evidence type="ECO:0000256" key="1">
    <source>
        <dbReference type="SAM" id="MobiDB-lite"/>
    </source>
</evidence>
<dbReference type="GeneID" id="66858945"/>
<feature type="compositionally biased region" description="Polar residues" evidence="1">
    <location>
        <begin position="287"/>
        <end position="299"/>
    </location>
</feature>
<dbReference type="InterPro" id="IPR010982">
    <property type="entry name" value="Lambda_DNA-bd_dom_sf"/>
</dbReference>
<dbReference type="InterPro" id="IPR041413">
    <property type="entry name" value="MLTR_LBD"/>
</dbReference>
<dbReference type="PROSITE" id="PS50943">
    <property type="entry name" value="HTH_CROC1"/>
    <property type="match status" value="1"/>
</dbReference>
<dbReference type="Pfam" id="PF17765">
    <property type="entry name" value="MLTR_LBD"/>
    <property type="match status" value="1"/>
</dbReference>
<reference evidence="3 4" key="1">
    <citation type="submission" date="2022-03" db="EMBL/GenBank/DDBJ databases">
        <title>Complete genome of Streptomyces rimosus ssp. rimosus R7 (=ATCC 10970).</title>
        <authorList>
            <person name="Beganovic S."/>
            <person name="Ruckert C."/>
            <person name="Busche T."/>
            <person name="Kalinowski J."/>
            <person name="Wittmann C."/>
        </authorList>
    </citation>
    <scope>NUCLEOTIDE SEQUENCE [LARGE SCALE GENOMIC DNA]</scope>
    <source>
        <strain evidence="3 4">R7</strain>
    </source>
</reference>
<feature type="region of interest" description="Disordered" evidence="1">
    <location>
        <begin position="280"/>
        <end position="299"/>
    </location>
</feature>
<dbReference type="Pfam" id="PF13560">
    <property type="entry name" value="HTH_31"/>
    <property type="match status" value="1"/>
</dbReference>